<reference evidence="16 17" key="1">
    <citation type="submission" date="2020-05" db="EMBL/GenBank/DDBJ databases">
        <title>Genome Sequencing of Type Strains.</title>
        <authorList>
            <person name="Lemaire J.F."/>
            <person name="Inderbitzin P."/>
            <person name="Gregorio O.A."/>
            <person name="Collins S.B."/>
            <person name="Wespe N."/>
            <person name="Knight-Connoni V."/>
        </authorList>
    </citation>
    <scope>NUCLEOTIDE SEQUENCE [LARGE SCALE GENOMIC DNA]</scope>
    <source>
        <strain evidence="16 17">LMG 21957</strain>
    </source>
</reference>
<dbReference type="SUPFAM" id="SSF55874">
    <property type="entry name" value="ATPase domain of HSP90 chaperone/DNA topoisomerase II/histidine kinase"/>
    <property type="match status" value="1"/>
</dbReference>
<dbReference type="GO" id="GO:0004721">
    <property type="term" value="F:phosphoprotein phosphatase activity"/>
    <property type="evidence" value="ECO:0007669"/>
    <property type="project" value="TreeGrafter"/>
</dbReference>
<comment type="catalytic activity">
    <reaction evidence="1">
        <text>ATP + protein L-histidine = ADP + protein N-phospho-L-histidine.</text>
        <dbReference type="EC" id="2.7.13.3"/>
    </reaction>
</comment>
<evidence type="ECO:0000256" key="12">
    <source>
        <dbReference type="SAM" id="Coils"/>
    </source>
</evidence>
<dbReference type="EMBL" id="JABMCB010000142">
    <property type="protein sequence ID" value="NUU74366.1"/>
    <property type="molecule type" value="Genomic_DNA"/>
</dbReference>
<keyword evidence="4" id="KW-1003">Cell membrane</keyword>
<dbReference type="SUPFAM" id="SSF47384">
    <property type="entry name" value="Homodimeric domain of signal transducing histidine kinase"/>
    <property type="match status" value="1"/>
</dbReference>
<keyword evidence="8 16" id="KW-0418">Kinase</keyword>
<evidence type="ECO:0000256" key="1">
    <source>
        <dbReference type="ARBA" id="ARBA00000085"/>
    </source>
</evidence>
<dbReference type="PRINTS" id="PR00344">
    <property type="entry name" value="BCTRLSENSOR"/>
</dbReference>
<evidence type="ECO:0000313" key="16">
    <source>
        <dbReference type="EMBL" id="NUU74366.1"/>
    </source>
</evidence>
<dbReference type="PANTHER" id="PTHR45453:SF1">
    <property type="entry name" value="PHOSPHATE REGULON SENSOR PROTEIN PHOR"/>
    <property type="match status" value="1"/>
</dbReference>
<evidence type="ECO:0000259" key="15">
    <source>
        <dbReference type="PROSITE" id="PS50885"/>
    </source>
</evidence>
<evidence type="ECO:0000256" key="6">
    <source>
        <dbReference type="ARBA" id="ARBA00022679"/>
    </source>
</evidence>
<name>A0A7Y6ETA5_9BACL</name>
<dbReference type="Gene3D" id="6.10.340.10">
    <property type="match status" value="1"/>
</dbReference>
<feature type="transmembrane region" description="Helical" evidence="13">
    <location>
        <begin position="154"/>
        <end position="177"/>
    </location>
</feature>
<keyword evidence="11 13" id="KW-0472">Membrane</keyword>
<dbReference type="InterPro" id="IPR004358">
    <property type="entry name" value="Sig_transdc_His_kin-like_C"/>
</dbReference>
<comment type="caution">
    <text evidence="16">The sequence shown here is derived from an EMBL/GenBank/DDBJ whole genome shotgun (WGS) entry which is preliminary data.</text>
</comment>
<feature type="domain" description="Histidine kinase" evidence="14">
    <location>
        <begin position="250"/>
        <end position="464"/>
    </location>
</feature>
<gene>
    <name evidence="16" type="ORF">HP552_03695</name>
</gene>
<evidence type="ECO:0000256" key="5">
    <source>
        <dbReference type="ARBA" id="ARBA00022553"/>
    </source>
</evidence>
<dbReference type="Proteomes" id="UP000526125">
    <property type="component" value="Unassembled WGS sequence"/>
</dbReference>
<keyword evidence="17" id="KW-1185">Reference proteome</keyword>
<dbReference type="InterPro" id="IPR036097">
    <property type="entry name" value="HisK_dim/P_sf"/>
</dbReference>
<dbReference type="EC" id="2.7.13.3" evidence="3"/>
<keyword evidence="12" id="KW-0175">Coiled coil</keyword>
<dbReference type="InterPro" id="IPR003660">
    <property type="entry name" value="HAMP_dom"/>
</dbReference>
<dbReference type="PROSITE" id="PS50109">
    <property type="entry name" value="HIS_KIN"/>
    <property type="match status" value="1"/>
</dbReference>
<evidence type="ECO:0000313" key="17">
    <source>
        <dbReference type="Proteomes" id="UP000526125"/>
    </source>
</evidence>
<keyword evidence="10" id="KW-0902">Two-component regulatory system</keyword>
<evidence type="ECO:0000256" key="8">
    <source>
        <dbReference type="ARBA" id="ARBA00022777"/>
    </source>
</evidence>
<accession>A0A7Y6ETA5</accession>
<dbReference type="PANTHER" id="PTHR45453">
    <property type="entry name" value="PHOSPHATE REGULON SENSOR PROTEIN PHOR"/>
    <property type="match status" value="1"/>
</dbReference>
<dbReference type="InterPro" id="IPR003661">
    <property type="entry name" value="HisK_dim/P_dom"/>
</dbReference>
<keyword evidence="13" id="KW-0812">Transmembrane</keyword>
<feature type="transmembrane region" description="Helical" evidence="13">
    <location>
        <begin position="12"/>
        <end position="32"/>
    </location>
</feature>
<dbReference type="InterPro" id="IPR036890">
    <property type="entry name" value="HATPase_C_sf"/>
</dbReference>
<keyword evidence="9" id="KW-0067">ATP-binding</keyword>
<evidence type="ECO:0000256" key="7">
    <source>
        <dbReference type="ARBA" id="ARBA00022741"/>
    </source>
</evidence>
<keyword evidence="5" id="KW-0597">Phosphoprotein</keyword>
<dbReference type="InterPro" id="IPR005467">
    <property type="entry name" value="His_kinase_dom"/>
</dbReference>
<dbReference type="SMART" id="SM00387">
    <property type="entry name" value="HATPase_c"/>
    <property type="match status" value="1"/>
</dbReference>
<feature type="coiled-coil region" evidence="12">
    <location>
        <begin position="223"/>
        <end position="250"/>
    </location>
</feature>
<evidence type="ECO:0000256" key="10">
    <source>
        <dbReference type="ARBA" id="ARBA00023012"/>
    </source>
</evidence>
<protein>
    <recommendedName>
        <fullName evidence="3">histidine kinase</fullName>
        <ecNumber evidence="3">2.7.13.3</ecNumber>
    </recommendedName>
</protein>
<keyword evidence="7" id="KW-0547">Nucleotide-binding</keyword>
<dbReference type="GO" id="GO:0000155">
    <property type="term" value="F:phosphorelay sensor kinase activity"/>
    <property type="evidence" value="ECO:0007669"/>
    <property type="project" value="InterPro"/>
</dbReference>
<comment type="subcellular location">
    <subcellularLocation>
        <location evidence="2">Cell membrane</location>
        <topology evidence="2">Multi-pass membrane protein</topology>
    </subcellularLocation>
</comment>
<dbReference type="CDD" id="cd00075">
    <property type="entry name" value="HATPase"/>
    <property type="match status" value="1"/>
</dbReference>
<evidence type="ECO:0000256" key="4">
    <source>
        <dbReference type="ARBA" id="ARBA00022475"/>
    </source>
</evidence>
<evidence type="ECO:0000256" key="3">
    <source>
        <dbReference type="ARBA" id="ARBA00012438"/>
    </source>
</evidence>
<organism evidence="16 17">
    <name type="scientific">Paenibacillus xylanilyticus</name>
    <dbReference type="NCBI Taxonomy" id="248903"/>
    <lineage>
        <taxon>Bacteria</taxon>
        <taxon>Bacillati</taxon>
        <taxon>Bacillota</taxon>
        <taxon>Bacilli</taxon>
        <taxon>Bacillales</taxon>
        <taxon>Paenibacillaceae</taxon>
        <taxon>Paenibacillus</taxon>
    </lineage>
</organism>
<evidence type="ECO:0000256" key="13">
    <source>
        <dbReference type="SAM" id="Phobius"/>
    </source>
</evidence>
<keyword evidence="6" id="KW-0808">Transferase</keyword>
<dbReference type="PROSITE" id="PS50885">
    <property type="entry name" value="HAMP"/>
    <property type="match status" value="1"/>
</dbReference>
<dbReference type="SMART" id="SM00388">
    <property type="entry name" value="HisKA"/>
    <property type="match status" value="1"/>
</dbReference>
<evidence type="ECO:0000256" key="2">
    <source>
        <dbReference type="ARBA" id="ARBA00004651"/>
    </source>
</evidence>
<dbReference type="GO" id="GO:0016036">
    <property type="term" value="P:cellular response to phosphate starvation"/>
    <property type="evidence" value="ECO:0007669"/>
    <property type="project" value="TreeGrafter"/>
</dbReference>
<dbReference type="InterPro" id="IPR050351">
    <property type="entry name" value="BphY/WalK/GraS-like"/>
</dbReference>
<dbReference type="CDD" id="cd00082">
    <property type="entry name" value="HisKA"/>
    <property type="match status" value="1"/>
</dbReference>
<dbReference type="Gene3D" id="3.30.565.10">
    <property type="entry name" value="Histidine kinase-like ATPase, C-terminal domain"/>
    <property type="match status" value="1"/>
</dbReference>
<feature type="domain" description="HAMP" evidence="15">
    <location>
        <begin position="183"/>
        <end position="235"/>
    </location>
</feature>
<proteinExistence type="predicted"/>
<dbReference type="AlphaFoldDB" id="A0A7Y6ETA5"/>
<dbReference type="InterPro" id="IPR003594">
    <property type="entry name" value="HATPase_dom"/>
</dbReference>
<dbReference type="GO" id="GO:0005524">
    <property type="term" value="F:ATP binding"/>
    <property type="evidence" value="ECO:0007669"/>
    <property type="project" value="UniProtKB-KW"/>
</dbReference>
<dbReference type="Pfam" id="PF00512">
    <property type="entry name" value="HisKA"/>
    <property type="match status" value="1"/>
</dbReference>
<dbReference type="Gene3D" id="1.10.287.130">
    <property type="match status" value="1"/>
</dbReference>
<dbReference type="GO" id="GO:0005886">
    <property type="term" value="C:plasma membrane"/>
    <property type="evidence" value="ECO:0007669"/>
    <property type="project" value="UniProtKB-SubCell"/>
</dbReference>
<evidence type="ECO:0000259" key="14">
    <source>
        <dbReference type="PROSITE" id="PS50109"/>
    </source>
</evidence>
<dbReference type="Pfam" id="PF02518">
    <property type="entry name" value="HATPase_c"/>
    <property type="match status" value="1"/>
</dbReference>
<keyword evidence="13" id="KW-1133">Transmembrane helix</keyword>
<evidence type="ECO:0000256" key="9">
    <source>
        <dbReference type="ARBA" id="ARBA00022840"/>
    </source>
</evidence>
<sequence length="464" mass="52834">MKTRSMHSSLMINYVWFTIIFALICYLVYSAMYGARDGYMNRTLPLVEADNLVREHWEDIPYETVASLGGYVQVLDENNRVVFYRGRADAEYPKSYTEEELLSLFYESSDSGYYSIAPQFTKTGAKYHLLVAIPGGMLIKGSRMVRTDWEQTAYFVKLIVTGLVVFVAGFSLILWLYSWITARKITLPLQAVSNRLAEVSEEEQGEHLQIKANRELMEIQLNFNRMTTRLKKAHEDKRRLENDRTRMLMDISHDLKTPVTTIQGYAEVLRLGLEQDDLQRKKYAGHIHRKALFIGSLVNDLLELTKLENASFSFERVKGDLAEICRTEAADLYDSFERKGIHLDVTIPDKPVIFHFHEGLIRRIIHNLLANALKYNTHGAHASLTLEERTEGLLLTVGDDGPGISADLLETVFDPFVRGDRARPNDGGSGLGLSIVKGSVERHNGVVWVNRKAKGTLISIYFPF</sequence>
<dbReference type="RefSeq" id="WP_175394284.1">
    <property type="nucleotide sequence ID" value="NZ_JABMCB010000142.1"/>
</dbReference>
<evidence type="ECO:0000256" key="11">
    <source>
        <dbReference type="ARBA" id="ARBA00023136"/>
    </source>
</evidence>